<dbReference type="FunFam" id="2.30.240.10:FF:000002">
    <property type="entry name" value="Uncharacterized protein At3g07460"/>
    <property type="match status" value="1"/>
</dbReference>
<accession>A0AA41V776</accession>
<feature type="transmembrane region" description="Helical" evidence="1">
    <location>
        <begin position="12"/>
        <end position="29"/>
    </location>
</feature>
<keyword evidence="3" id="KW-1185">Reference proteome</keyword>
<dbReference type="InterPro" id="IPR007493">
    <property type="entry name" value="DUF538"/>
</dbReference>
<dbReference type="SUPFAM" id="SSF141562">
    <property type="entry name" value="At5g01610-like"/>
    <property type="match status" value="1"/>
</dbReference>
<evidence type="ECO:0000313" key="2">
    <source>
        <dbReference type="EMBL" id="MCL7034757.1"/>
    </source>
</evidence>
<protein>
    <recommendedName>
        <fullName evidence="4">DUF538 family protein</fullName>
    </recommendedName>
</protein>
<gene>
    <name evidence="2" type="ORF">MKW94_028239</name>
</gene>
<dbReference type="Proteomes" id="UP001177140">
    <property type="component" value="Unassembled WGS sequence"/>
</dbReference>
<evidence type="ECO:0000256" key="1">
    <source>
        <dbReference type="SAM" id="Phobius"/>
    </source>
</evidence>
<keyword evidence="1" id="KW-1133">Transmembrane helix</keyword>
<organism evidence="2 3">
    <name type="scientific">Papaver nudicaule</name>
    <name type="common">Iceland poppy</name>
    <dbReference type="NCBI Taxonomy" id="74823"/>
    <lineage>
        <taxon>Eukaryota</taxon>
        <taxon>Viridiplantae</taxon>
        <taxon>Streptophyta</taxon>
        <taxon>Embryophyta</taxon>
        <taxon>Tracheophyta</taxon>
        <taxon>Spermatophyta</taxon>
        <taxon>Magnoliopsida</taxon>
        <taxon>Ranunculales</taxon>
        <taxon>Papaveraceae</taxon>
        <taxon>Papaveroideae</taxon>
        <taxon>Papaver</taxon>
    </lineage>
</organism>
<evidence type="ECO:0000313" key="3">
    <source>
        <dbReference type="Proteomes" id="UP001177140"/>
    </source>
</evidence>
<keyword evidence="1" id="KW-0812">Transmembrane</keyword>
<dbReference type="Pfam" id="PF04398">
    <property type="entry name" value="DUF538"/>
    <property type="match status" value="1"/>
</dbReference>
<name>A0AA41V776_PAPNU</name>
<dbReference type="AlphaFoldDB" id="A0AA41V776"/>
<comment type="caution">
    <text evidence="2">The sequence shown here is derived from an EMBL/GenBank/DDBJ whole genome shotgun (WGS) entry which is preliminary data.</text>
</comment>
<dbReference type="PANTHER" id="PTHR31676">
    <property type="entry name" value="T31J12.3 PROTEIN-RELATED"/>
    <property type="match status" value="1"/>
</dbReference>
<dbReference type="InterPro" id="IPR036758">
    <property type="entry name" value="At5g01610-like"/>
</dbReference>
<keyword evidence="1" id="KW-0472">Membrane</keyword>
<dbReference type="Gene3D" id="2.30.240.10">
    <property type="entry name" value="At5g01610-like"/>
    <property type="match status" value="1"/>
</dbReference>
<proteinExistence type="predicted"/>
<dbReference type="EMBL" id="JAJJMA010149476">
    <property type="protein sequence ID" value="MCL7034757.1"/>
    <property type="molecule type" value="Genomic_DNA"/>
</dbReference>
<reference evidence="2" key="1">
    <citation type="submission" date="2022-03" db="EMBL/GenBank/DDBJ databases">
        <title>A functionally conserved STORR gene fusion in Papaver species that diverged 16.8 million years ago.</title>
        <authorList>
            <person name="Catania T."/>
        </authorList>
    </citation>
    <scope>NUCLEOTIDE SEQUENCE</scope>
    <source>
        <strain evidence="2">S-191538</strain>
    </source>
</reference>
<dbReference type="PANTHER" id="PTHR31676:SF151">
    <property type="entry name" value="DUF538 FAMILY PROTEIN"/>
    <property type="match status" value="1"/>
</dbReference>
<sequence>MAAAFLHSNNKFIGILWFVILNLLFNLHSSHSYSIHDLLQSNGLPAGLLPKSVKSFKLHENGVLEVHLDQPCLAKFENRVYFETVVRGNLSYGELKGLQGLSQEELFLWLPVKDIIVDDPASGLILFDIGVVHKQFSLSLFEYPPDCKQPEHKFLQSGIWKEERLDIQR</sequence>
<evidence type="ECO:0008006" key="4">
    <source>
        <dbReference type="Google" id="ProtNLM"/>
    </source>
</evidence>